<protein>
    <submittedName>
        <fullName evidence="1">Uncharacterized protein</fullName>
    </submittedName>
</protein>
<name>A0A919ATX3_9PROT</name>
<reference evidence="1" key="1">
    <citation type="journal article" date="2014" name="Int. J. Syst. Evol. Microbiol.">
        <title>Complete genome sequence of Corynebacterium casei LMG S-19264T (=DSM 44701T), isolated from a smear-ripened cheese.</title>
        <authorList>
            <consortium name="US DOE Joint Genome Institute (JGI-PGF)"/>
            <person name="Walter F."/>
            <person name="Albersmeier A."/>
            <person name="Kalinowski J."/>
            <person name="Ruckert C."/>
        </authorList>
    </citation>
    <scope>NUCLEOTIDE SEQUENCE</scope>
    <source>
        <strain evidence="1">KCTC 42590</strain>
    </source>
</reference>
<evidence type="ECO:0000313" key="2">
    <source>
        <dbReference type="Proteomes" id="UP000630923"/>
    </source>
</evidence>
<keyword evidence="2" id="KW-1185">Reference proteome</keyword>
<dbReference type="EMBL" id="BNCI01000002">
    <property type="protein sequence ID" value="GHF25910.1"/>
    <property type="molecule type" value="Genomic_DNA"/>
</dbReference>
<reference evidence="1" key="2">
    <citation type="submission" date="2020-09" db="EMBL/GenBank/DDBJ databases">
        <authorList>
            <person name="Sun Q."/>
            <person name="Kim S."/>
        </authorList>
    </citation>
    <scope>NUCLEOTIDE SEQUENCE</scope>
    <source>
        <strain evidence="1">KCTC 42590</strain>
    </source>
</reference>
<accession>A0A919ATX3</accession>
<dbReference type="AlphaFoldDB" id="A0A919ATX3"/>
<proteinExistence type="predicted"/>
<comment type="caution">
    <text evidence="1">The sequence shown here is derived from an EMBL/GenBank/DDBJ whole genome shotgun (WGS) entry which is preliminary data.</text>
</comment>
<dbReference type="RefSeq" id="WP_191252745.1">
    <property type="nucleotide sequence ID" value="NZ_BNCI01000002.1"/>
</dbReference>
<sequence>MSSTIDIYSKSICKRKTATILSEVLQSTNSGTNTYNKIRLTTASHQQQLLRAQAPQTCNLFDTKLHSSFIEFSVNTVPSNEFVEKAPCYAACPKTMRTENMDTVKNQQNSAIQAEPVADALYRQPLDLLSENYK</sequence>
<dbReference type="Proteomes" id="UP000630923">
    <property type="component" value="Unassembled WGS sequence"/>
</dbReference>
<organism evidence="1 2">
    <name type="scientific">Kordiimonas sediminis</name>
    <dbReference type="NCBI Taxonomy" id="1735581"/>
    <lineage>
        <taxon>Bacteria</taxon>
        <taxon>Pseudomonadati</taxon>
        <taxon>Pseudomonadota</taxon>
        <taxon>Alphaproteobacteria</taxon>
        <taxon>Kordiimonadales</taxon>
        <taxon>Kordiimonadaceae</taxon>
        <taxon>Kordiimonas</taxon>
    </lineage>
</organism>
<gene>
    <name evidence="1" type="ORF">GCM10017044_20940</name>
</gene>
<evidence type="ECO:0000313" key="1">
    <source>
        <dbReference type="EMBL" id="GHF25910.1"/>
    </source>
</evidence>